<feature type="domain" description="C2H2-type" evidence="8">
    <location>
        <begin position="562"/>
        <end position="591"/>
    </location>
</feature>
<feature type="domain" description="C2H2-type" evidence="8">
    <location>
        <begin position="820"/>
        <end position="847"/>
    </location>
</feature>
<feature type="domain" description="C2H2-type" evidence="8">
    <location>
        <begin position="533"/>
        <end position="560"/>
    </location>
</feature>
<dbReference type="InterPro" id="IPR050826">
    <property type="entry name" value="Krueppel_C2H2_ZnFinger"/>
</dbReference>
<dbReference type="SUPFAM" id="SSF57667">
    <property type="entry name" value="beta-beta-alpha zinc fingers"/>
    <property type="match status" value="3"/>
</dbReference>
<keyword evidence="3 6" id="KW-0863">Zinc-finger</keyword>
<evidence type="ECO:0000313" key="10">
    <source>
        <dbReference type="Proteomes" id="UP001642540"/>
    </source>
</evidence>
<feature type="domain" description="C2H2-type" evidence="8">
    <location>
        <begin position="941"/>
        <end position="969"/>
    </location>
</feature>
<feature type="domain" description="C2H2-type" evidence="8">
    <location>
        <begin position="911"/>
        <end position="940"/>
    </location>
</feature>
<organism evidence="9 10">
    <name type="scientific">Orchesella dallaii</name>
    <dbReference type="NCBI Taxonomy" id="48710"/>
    <lineage>
        <taxon>Eukaryota</taxon>
        <taxon>Metazoa</taxon>
        <taxon>Ecdysozoa</taxon>
        <taxon>Arthropoda</taxon>
        <taxon>Hexapoda</taxon>
        <taxon>Collembola</taxon>
        <taxon>Entomobryomorpha</taxon>
        <taxon>Entomobryoidea</taxon>
        <taxon>Orchesellidae</taxon>
        <taxon>Orchesellinae</taxon>
        <taxon>Orchesella</taxon>
    </lineage>
</organism>
<evidence type="ECO:0000256" key="5">
    <source>
        <dbReference type="ARBA" id="ARBA00023242"/>
    </source>
</evidence>
<feature type="domain" description="C2H2-type" evidence="8">
    <location>
        <begin position="880"/>
        <end position="908"/>
    </location>
</feature>
<feature type="compositionally biased region" description="Acidic residues" evidence="7">
    <location>
        <begin position="455"/>
        <end position="470"/>
    </location>
</feature>
<feature type="domain" description="C2H2-type" evidence="8">
    <location>
        <begin position="417"/>
        <end position="444"/>
    </location>
</feature>
<keyword evidence="2" id="KW-0677">Repeat</keyword>
<feature type="domain" description="C2H2-type" evidence="8">
    <location>
        <begin position="850"/>
        <end position="878"/>
    </location>
</feature>
<evidence type="ECO:0000256" key="2">
    <source>
        <dbReference type="ARBA" id="ARBA00022737"/>
    </source>
</evidence>
<evidence type="ECO:0000256" key="1">
    <source>
        <dbReference type="ARBA" id="ARBA00022723"/>
    </source>
</evidence>
<keyword evidence="5" id="KW-0539">Nucleus</keyword>
<dbReference type="PANTHER" id="PTHR24377">
    <property type="entry name" value="IP01015P-RELATED"/>
    <property type="match status" value="1"/>
</dbReference>
<dbReference type="InterPro" id="IPR013087">
    <property type="entry name" value="Znf_C2H2_type"/>
</dbReference>
<name>A0ABP1QZG2_9HEXA</name>
<dbReference type="Pfam" id="PF00096">
    <property type="entry name" value="zf-C2H2"/>
    <property type="match status" value="3"/>
</dbReference>
<evidence type="ECO:0000256" key="4">
    <source>
        <dbReference type="ARBA" id="ARBA00022833"/>
    </source>
</evidence>
<evidence type="ECO:0000256" key="3">
    <source>
        <dbReference type="ARBA" id="ARBA00022771"/>
    </source>
</evidence>
<gene>
    <name evidence="9" type="ORF">ODALV1_LOCUS16471</name>
</gene>
<reference evidence="9 10" key="1">
    <citation type="submission" date="2024-08" db="EMBL/GenBank/DDBJ databases">
        <authorList>
            <person name="Cucini C."/>
            <person name="Frati F."/>
        </authorList>
    </citation>
    <scope>NUCLEOTIDE SEQUENCE [LARGE SCALE GENOMIC DNA]</scope>
</reference>
<feature type="domain" description="C2H2-type" evidence="8">
    <location>
        <begin position="637"/>
        <end position="664"/>
    </location>
</feature>
<dbReference type="PROSITE" id="PS00028">
    <property type="entry name" value="ZINC_FINGER_C2H2_1"/>
    <property type="match status" value="10"/>
</dbReference>
<evidence type="ECO:0000256" key="7">
    <source>
        <dbReference type="SAM" id="MobiDB-lite"/>
    </source>
</evidence>
<proteinExistence type="predicted"/>
<sequence length="1005" mass="115447">MVLKQCNSLCILCFKLASSSLTFELSSKKTRDWNVSTSEQFMLLLSRHLNLCSKETPSSHVKRELLFCEVCSKLAKSFLQLYFQLECIRLEVEWNVRKMYETMLCAGRVSSRFNAFKTQFEPTSKPSGDEEEDEETKRLQEVFTDLIKLRKNIIRKAKQQLKSSLPKVKLKRLSEPDKAIKTEAKSSPIKTHPLKKLELVTALLTSIVVVHLSLPQPLHPSNIPNSFQESSICVPPESDLLFMEEDLEEDAPSPTSAQYDEAPLSNHSCCDDDDDNQMSVAVEFLVKSNESYETNLETENAVQMELDESNFTTNVDVIDDRKDDKSETMTSLTISIQKDSMGGEELCNIVQKLDEPSRNNVIELGPENLVKMETDEASNKDNQDDYRNDTDLEQVSITSIEKEPEEDFQRKSLRTILKCSKCPNTFANQKSLNAHKRTHQEKVLLESESDSSSSNDEEMNVDSEDEDQDVSETHSDLEIEMNLSEKNEKLETELEAKQKITKITKNIISKTRTKVKESSTAKVKRIPTKIPPNECEICHETFSCEGAVEKHRVIHHKLKEYARCHPCGKLFGSHAYLQRHQIGSPCLGKGPQRDFPLQFPTFGGQREGNKFCPLEGCYEVFPFEEYVDIHVKAHGDFKCLQCPQEFTKAHEFAWHEVTHHNDKDKNRPVKFSYARKDPSTKLTFRCSRCNYGFDRRTSLLTHFTYKHLGIPNVRTSGKVKNQCKICKHIFAPYACKKTINQHKKLHNVEGLDPSAVATCGICKAPFINLGLLTQHLRSTHNKVKFDCPHCDKKHLNSKQLLKNHIKSKHPGKTTGAPGEFECKICKERFDNKYNFGAHMKAHEVNDKHEFKCEKCSAVFRKNISLKKHYNNIHKAPKEILPCETCGKVFKNAVKLKQHKSYTHTDPSEWKFLCEEEGCGKRCWSRQKLREHMRTHTKERPFVCDFCGETYRYRQYLRTHLAKVHGESAANTLPTQLYTKPFDEVMRKQHETIEKEGSSDSSDSTT</sequence>
<dbReference type="Gene3D" id="3.30.160.60">
    <property type="entry name" value="Classic Zinc Finger"/>
    <property type="match status" value="6"/>
</dbReference>
<accession>A0ABP1QZG2</accession>
<keyword evidence="1" id="KW-0479">Metal-binding</keyword>
<evidence type="ECO:0000256" key="6">
    <source>
        <dbReference type="PROSITE-ProRule" id="PRU00042"/>
    </source>
</evidence>
<feature type="region of interest" description="Disordered" evidence="7">
    <location>
        <begin position="248"/>
        <end position="273"/>
    </location>
</feature>
<dbReference type="PROSITE" id="PS50157">
    <property type="entry name" value="ZINC_FINGER_C2H2_2"/>
    <property type="match status" value="10"/>
</dbReference>
<comment type="caution">
    <text evidence="9">The sequence shown here is derived from an EMBL/GenBank/DDBJ whole genome shotgun (WGS) entry which is preliminary data.</text>
</comment>
<feature type="domain" description="C2H2-type" evidence="8">
    <location>
        <begin position="684"/>
        <end position="712"/>
    </location>
</feature>
<protein>
    <recommendedName>
        <fullName evidence="8">C2H2-type domain-containing protein</fullName>
    </recommendedName>
</protein>
<evidence type="ECO:0000313" key="9">
    <source>
        <dbReference type="EMBL" id="CAL8114452.1"/>
    </source>
</evidence>
<dbReference type="Pfam" id="PF13894">
    <property type="entry name" value="zf-C2H2_4"/>
    <property type="match status" value="1"/>
</dbReference>
<evidence type="ECO:0000259" key="8">
    <source>
        <dbReference type="PROSITE" id="PS50157"/>
    </source>
</evidence>
<dbReference type="Proteomes" id="UP001642540">
    <property type="component" value="Unassembled WGS sequence"/>
</dbReference>
<dbReference type="EMBL" id="CAXLJM020000050">
    <property type="protein sequence ID" value="CAL8114452.1"/>
    <property type="molecule type" value="Genomic_DNA"/>
</dbReference>
<keyword evidence="4" id="KW-0862">Zinc</keyword>
<keyword evidence="10" id="KW-1185">Reference proteome</keyword>
<dbReference type="InterPro" id="IPR036236">
    <property type="entry name" value="Znf_C2H2_sf"/>
</dbReference>
<dbReference type="SMART" id="SM00355">
    <property type="entry name" value="ZnF_C2H2"/>
    <property type="match status" value="14"/>
</dbReference>
<feature type="region of interest" description="Disordered" evidence="7">
    <location>
        <begin position="430"/>
        <end position="479"/>
    </location>
</feature>